<gene>
    <name evidence="1" type="ORF">LPJ66_004276</name>
</gene>
<accession>A0ACC1IHR9</accession>
<organism evidence="1 2">
    <name type="scientific">Kickxella alabastrina</name>
    <dbReference type="NCBI Taxonomy" id="61397"/>
    <lineage>
        <taxon>Eukaryota</taxon>
        <taxon>Fungi</taxon>
        <taxon>Fungi incertae sedis</taxon>
        <taxon>Zoopagomycota</taxon>
        <taxon>Kickxellomycotina</taxon>
        <taxon>Kickxellomycetes</taxon>
        <taxon>Kickxellales</taxon>
        <taxon>Kickxellaceae</taxon>
        <taxon>Kickxella</taxon>
    </lineage>
</organism>
<reference evidence="1" key="1">
    <citation type="submission" date="2022-07" db="EMBL/GenBank/DDBJ databases">
        <title>Phylogenomic reconstructions and comparative analyses of Kickxellomycotina fungi.</title>
        <authorList>
            <person name="Reynolds N.K."/>
            <person name="Stajich J.E."/>
            <person name="Barry K."/>
            <person name="Grigoriev I.V."/>
            <person name="Crous P."/>
            <person name="Smith M.E."/>
        </authorList>
    </citation>
    <scope>NUCLEOTIDE SEQUENCE</scope>
    <source>
        <strain evidence="1">Benny 63K</strain>
    </source>
</reference>
<dbReference type="Proteomes" id="UP001150581">
    <property type="component" value="Unassembled WGS sequence"/>
</dbReference>
<protein>
    <submittedName>
        <fullName evidence="1">Uncharacterized protein</fullName>
    </submittedName>
</protein>
<sequence length="434" mass="46933">MVETGAQSIEDLIPLALRDTATATFRYVRVNLIATTVDAVIEVFIRDGFKLVEDVKMLNVNAHRFMRDGDLSDVLVFPPGTVLHLHPLYVDGSVVLQDKASCMPAHVVQPQPGSEALDACAAPGNKTSHMVSLMANKGRVHAFDMDSRRMQTLVELTTKARCRIIETQCMSFLDVDPLDPKYAQVEYALLDPSCSGSGIVNRMDALVDSYASGGRPQEPQGGRLAGLAEFQMSIIMHAMRFPAVKRISYSTCSVHVEENEAVVAAVLAAQDEFGLAPAEQVIPTWKRRGVAEGGLTPEQAACVVRTLPEDGTNGFFVAGFVRQKPTDVEATRLHLQTIWAGRPAPQAASEPAQNQHQQTNQKKREFNKSADGKPAGPMKKKPKPTVDTRKQNSSLNGQRARSAVTASGPPAAGAGGTSKGKKRPKRRVTSAVTQ</sequence>
<keyword evidence="2" id="KW-1185">Reference proteome</keyword>
<name>A0ACC1IHR9_9FUNG</name>
<evidence type="ECO:0000313" key="2">
    <source>
        <dbReference type="Proteomes" id="UP001150581"/>
    </source>
</evidence>
<dbReference type="EMBL" id="JANBPG010000502">
    <property type="protein sequence ID" value="KAJ1895975.1"/>
    <property type="molecule type" value="Genomic_DNA"/>
</dbReference>
<proteinExistence type="predicted"/>
<evidence type="ECO:0000313" key="1">
    <source>
        <dbReference type="EMBL" id="KAJ1895975.1"/>
    </source>
</evidence>
<comment type="caution">
    <text evidence="1">The sequence shown here is derived from an EMBL/GenBank/DDBJ whole genome shotgun (WGS) entry which is preliminary data.</text>
</comment>